<dbReference type="AlphaFoldDB" id="A0A1I5UV33"/>
<dbReference type="EC" id="2.1.1.72" evidence="1"/>
<dbReference type="GO" id="GO:0009007">
    <property type="term" value="F:site-specific DNA-methyltransferase (adenine-specific) activity"/>
    <property type="evidence" value="ECO:0007669"/>
    <property type="project" value="UniProtKB-EC"/>
</dbReference>
<evidence type="ECO:0000256" key="5">
    <source>
        <dbReference type="ARBA" id="ARBA00047942"/>
    </source>
</evidence>
<evidence type="ECO:0000313" key="8">
    <source>
        <dbReference type="Proteomes" id="UP000199136"/>
    </source>
</evidence>
<dbReference type="SUPFAM" id="SSF53335">
    <property type="entry name" value="S-adenosyl-L-methionine-dependent methyltransferases"/>
    <property type="match status" value="1"/>
</dbReference>
<dbReference type="RefSeq" id="WP_092479288.1">
    <property type="nucleotide sequence ID" value="NZ_FOXW01000001.1"/>
</dbReference>
<keyword evidence="3" id="KW-0808">Transferase</keyword>
<accession>A0A1I5UV33</accession>
<evidence type="ECO:0000256" key="4">
    <source>
        <dbReference type="ARBA" id="ARBA00022691"/>
    </source>
</evidence>
<dbReference type="STRING" id="82801.SAMN04488506_0203"/>
<dbReference type="EMBL" id="FOXW01000001">
    <property type="protein sequence ID" value="SFP99058.1"/>
    <property type="molecule type" value="Genomic_DNA"/>
</dbReference>
<name>A0A1I5UV33_9LACT</name>
<dbReference type="Proteomes" id="UP000199136">
    <property type="component" value="Unassembled WGS sequence"/>
</dbReference>
<dbReference type="Pfam" id="PF07669">
    <property type="entry name" value="Eco57I"/>
    <property type="match status" value="1"/>
</dbReference>
<dbReference type="PROSITE" id="PS00092">
    <property type="entry name" value="N6_MTASE"/>
    <property type="match status" value="1"/>
</dbReference>
<dbReference type="GO" id="GO:0006304">
    <property type="term" value="P:DNA modification"/>
    <property type="evidence" value="ECO:0007669"/>
    <property type="project" value="InterPro"/>
</dbReference>
<proteinExistence type="predicted"/>
<dbReference type="GO" id="GO:0003676">
    <property type="term" value="F:nucleic acid binding"/>
    <property type="evidence" value="ECO:0007669"/>
    <property type="project" value="InterPro"/>
</dbReference>
<organism evidence="7 8">
    <name type="scientific">Desemzia incerta</name>
    <dbReference type="NCBI Taxonomy" id="82801"/>
    <lineage>
        <taxon>Bacteria</taxon>
        <taxon>Bacillati</taxon>
        <taxon>Bacillota</taxon>
        <taxon>Bacilli</taxon>
        <taxon>Lactobacillales</taxon>
        <taxon>Carnobacteriaceae</taxon>
        <taxon>Desemzia</taxon>
    </lineage>
</organism>
<evidence type="ECO:0000256" key="1">
    <source>
        <dbReference type="ARBA" id="ARBA00011900"/>
    </source>
</evidence>
<dbReference type="Gene3D" id="3.40.50.150">
    <property type="entry name" value="Vaccinia Virus protein VP39"/>
    <property type="match status" value="1"/>
</dbReference>
<keyword evidence="4" id="KW-0949">S-adenosyl-L-methionine</keyword>
<dbReference type="InterPro" id="IPR029063">
    <property type="entry name" value="SAM-dependent_MTases_sf"/>
</dbReference>
<sequence>MNLKHQIFTPKKIVEKMLNSVNYCKNLYGKKILESSSGDGSILLNIVERYIISSIKDNYSLDEIKVGLEQDIYAVEIDTFYYKECIKKLNELAHGYGINKVQWNLFNCDRLDKKFKIKFDFIIGNPPYIKYHDIEKTNRGFLKSKYKSCSKGNFDYYYAFLEEDLDSLNETGKISYLVPSNMFKNVHGNIIRELIKDKLIAVYDYTNEKIFQNILTSSSIIIIDKSVCVNHINYHDIKKKSTIIISKNLLKEKWVFRSHINHNENTLRFGNYFEASMPVATLLNEAFILRDFEESGDYYKVNQKKIEKCLVRDAASPKNMYLQRKEKIIFPYFYNSQGLNRYTPTEFANLFPSASEYLQMFSHKLSSRNSSSNVFWFEYGRTQALKHLNQPKLLISTIITKKVKIYELNQNTIPYSGIYIVPKQNMSLAIAKDILQTKEFFEYVTSVGTNVNSSSVRITAKDINNYFINENLI</sequence>
<dbReference type="GO" id="GO:0032259">
    <property type="term" value="P:methylation"/>
    <property type="evidence" value="ECO:0007669"/>
    <property type="project" value="UniProtKB-KW"/>
</dbReference>
<dbReference type="PRINTS" id="PR00507">
    <property type="entry name" value="N12N6MTFRASE"/>
</dbReference>
<protein>
    <recommendedName>
        <fullName evidence="1">site-specific DNA-methyltransferase (adenine-specific)</fullName>
        <ecNumber evidence="1">2.1.1.72</ecNumber>
    </recommendedName>
</protein>
<comment type="catalytic activity">
    <reaction evidence="5">
        <text>a 2'-deoxyadenosine in DNA + S-adenosyl-L-methionine = an N(6)-methyl-2'-deoxyadenosine in DNA + S-adenosyl-L-homocysteine + H(+)</text>
        <dbReference type="Rhea" id="RHEA:15197"/>
        <dbReference type="Rhea" id="RHEA-COMP:12418"/>
        <dbReference type="Rhea" id="RHEA-COMP:12419"/>
        <dbReference type="ChEBI" id="CHEBI:15378"/>
        <dbReference type="ChEBI" id="CHEBI:57856"/>
        <dbReference type="ChEBI" id="CHEBI:59789"/>
        <dbReference type="ChEBI" id="CHEBI:90615"/>
        <dbReference type="ChEBI" id="CHEBI:90616"/>
        <dbReference type="EC" id="2.1.1.72"/>
    </reaction>
</comment>
<dbReference type="PANTHER" id="PTHR33841">
    <property type="entry name" value="DNA METHYLTRANSFERASE YEEA-RELATED"/>
    <property type="match status" value="1"/>
</dbReference>
<evidence type="ECO:0000256" key="2">
    <source>
        <dbReference type="ARBA" id="ARBA00022603"/>
    </source>
</evidence>
<dbReference type="PANTHER" id="PTHR33841:SF1">
    <property type="entry name" value="DNA METHYLTRANSFERASE A"/>
    <property type="match status" value="1"/>
</dbReference>
<evidence type="ECO:0000259" key="6">
    <source>
        <dbReference type="Pfam" id="PF07669"/>
    </source>
</evidence>
<gene>
    <name evidence="7" type="ORF">SAMN04488506_0203</name>
</gene>
<keyword evidence="8" id="KW-1185">Reference proteome</keyword>
<keyword evidence="2 7" id="KW-0489">Methyltransferase</keyword>
<reference evidence="7 8" key="1">
    <citation type="submission" date="2016-10" db="EMBL/GenBank/DDBJ databases">
        <authorList>
            <person name="de Groot N.N."/>
        </authorList>
    </citation>
    <scope>NUCLEOTIDE SEQUENCE [LARGE SCALE GENOMIC DNA]</scope>
    <source>
        <strain evidence="7 8">DSM 20581</strain>
    </source>
</reference>
<dbReference type="InterPro" id="IPR011639">
    <property type="entry name" value="MethylTrfase_TaqI-like_dom"/>
</dbReference>
<evidence type="ECO:0000313" key="7">
    <source>
        <dbReference type="EMBL" id="SFP99058.1"/>
    </source>
</evidence>
<dbReference type="InterPro" id="IPR002052">
    <property type="entry name" value="DNA_methylase_N6_adenine_CS"/>
</dbReference>
<dbReference type="InterPro" id="IPR050953">
    <property type="entry name" value="N4_N6_ade-DNA_methylase"/>
</dbReference>
<feature type="domain" description="Type II methyltransferase M.TaqI-like" evidence="6">
    <location>
        <begin position="75"/>
        <end position="211"/>
    </location>
</feature>
<dbReference type="OrthoDB" id="32195at2"/>
<evidence type="ECO:0000256" key="3">
    <source>
        <dbReference type="ARBA" id="ARBA00022679"/>
    </source>
</evidence>